<feature type="region of interest" description="Disordered" evidence="1">
    <location>
        <begin position="319"/>
        <end position="361"/>
    </location>
</feature>
<dbReference type="EMBL" id="BKCJ010501001">
    <property type="protein sequence ID" value="GFA85436.1"/>
    <property type="molecule type" value="Genomic_DNA"/>
</dbReference>
<gene>
    <name evidence="2" type="ORF">Tci_657408</name>
</gene>
<feature type="region of interest" description="Disordered" evidence="1">
    <location>
        <begin position="258"/>
        <end position="300"/>
    </location>
</feature>
<proteinExistence type="predicted"/>
<feature type="compositionally biased region" description="Pro residues" evidence="1">
    <location>
        <begin position="39"/>
        <end position="48"/>
    </location>
</feature>
<accession>A0A699KD93</accession>
<comment type="caution">
    <text evidence="2">The sequence shown here is derived from an EMBL/GenBank/DDBJ whole genome shotgun (WGS) entry which is preliminary data.</text>
</comment>
<protein>
    <submittedName>
        <fullName evidence="2">Uncharacterized protein</fullName>
    </submittedName>
</protein>
<feature type="non-terminal residue" evidence="2">
    <location>
        <position position="553"/>
    </location>
</feature>
<evidence type="ECO:0000256" key="1">
    <source>
        <dbReference type="SAM" id="MobiDB-lite"/>
    </source>
</evidence>
<feature type="region of interest" description="Disordered" evidence="1">
    <location>
        <begin position="1"/>
        <end position="142"/>
    </location>
</feature>
<name>A0A699KD93_TANCI</name>
<sequence>DAEHGKATKRGATVSFKAAKVTKPKAAKATKPASDPKPKPPPTQPPKSIPEKKQKLVQETPDEPSPAKRSRISAASRGIRKRKKEGHTPMPAEASGPAESPSLDAKLALTDSKTESDDEENLKQPSEDPVISEEPASSTRTLSSLQNLKKELSFTNQFFMDKQQEKEPGKTNAEAEVQSMVAVLIHQDTSSVPPMNTLVIDLTTDLPAVDMKEILQQRMFEDKSYKAHEDHKKLYDALEKSLERDYSDQLLLDLEKARQKKRKRRASGSSQLPLPPPPPSTRTSGSAQQQGNKAPIGLSGTQELSLTDSLIRDDSIPDKQAHLSDDEDSENDHLPTADSRKGWWKPLPAEERPVTPEPTWTIPSSNTGYMTNFLNWYCRQVNKTKLTQADLEGQAYEVVKAFYLDVIHLQFQMKECHKLLTDQVDWTNPEGDQVSVDVNRPLPLSGPPGHVTIQSQFFFNKDLEYLRHCSNGSNPTLSISKMKAASYHDFGLELLVLEQMWIKDVCTYDISANYGISHWWLTRQKFYIDRHDSPLRQKEVRSNMRILNVVRIK</sequence>
<feature type="compositionally biased region" description="Basic and acidic residues" evidence="1">
    <location>
        <begin position="331"/>
        <end position="341"/>
    </location>
</feature>
<dbReference type="AlphaFoldDB" id="A0A699KD93"/>
<organism evidence="2">
    <name type="scientific">Tanacetum cinerariifolium</name>
    <name type="common">Dalmatian daisy</name>
    <name type="synonym">Chrysanthemum cinerariifolium</name>
    <dbReference type="NCBI Taxonomy" id="118510"/>
    <lineage>
        <taxon>Eukaryota</taxon>
        <taxon>Viridiplantae</taxon>
        <taxon>Streptophyta</taxon>
        <taxon>Embryophyta</taxon>
        <taxon>Tracheophyta</taxon>
        <taxon>Spermatophyta</taxon>
        <taxon>Magnoliopsida</taxon>
        <taxon>eudicotyledons</taxon>
        <taxon>Gunneridae</taxon>
        <taxon>Pentapetalae</taxon>
        <taxon>asterids</taxon>
        <taxon>campanulids</taxon>
        <taxon>Asterales</taxon>
        <taxon>Asteraceae</taxon>
        <taxon>Asteroideae</taxon>
        <taxon>Anthemideae</taxon>
        <taxon>Anthemidinae</taxon>
        <taxon>Tanacetum</taxon>
    </lineage>
</organism>
<feature type="non-terminal residue" evidence="2">
    <location>
        <position position="1"/>
    </location>
</feature>
<evidence type="ECO:0000313" key="2">
    <source>
        <dbReference type="EMBL" id="GFA85436.1"/>
    </source>
</evidence>
<reference evidence="2" key="1">
    <citation type="journal article" date="2019" name="Sci. Rep.">
        <title>Draft genome of Tanacetum cinerariifolium, the natural source of mosquito coil.</title>
        <authorList>
            <person name="Yamashiro T."/>
            <person name="Shiraishi A."/>
            <person name="Satake H."/>
            <person name="Nakayama K."/>
        </authorList>
    </citation>
    <scope>NUCLEOTIDE SEQUENCE</scope>
</reference>